<dbReference type="SUPFAM" id="SSF143985">
    <property type="entry name" value="L,D-transpeptidase pre-catalytic domain-like"/>
    <property type="match status" value="1"/>
</dbReference>
<evidence type="ECO:0000256" key="8">
    <source>
        <dbReference type="SAM" id="Phobius"/>
    </source>
</evidence>
<evidence type="ECO:0000256" key="7">
    <source>
        <dbReference type="SAM" id="MobiDB-lite"/>
    </source>
</evidence>
<feature type="compositionally biased region" description="Low complexity" evidence="7">
    <location>
        <begin position="494"/>
        <end position="527"/>
    </location>
</feature>
<evidence type="ECO:0000256" key="4">
    <source>
        <dbReference type="ARBA" id="ARBA00022984"/>
    </source>
</evidence>
<dbReference type="SUPFAM" id="SSF141523">
    <property type="entry name" value="L,D-transpeptidase catalytic domain-like"/>
    <property type="match status" value="1"/>
</dbReference>
<proteinExistence type="predicted"/>
<evidence type="ECO:0000259" key="9">
    <source>
        <dbReference type="PROSITE" id="PS52029"/>
    </source>
</evidence>
<keyword evidence="4 6" id="KW-0573">Peptidoglycan synthesis</keyword>
<dbReference type="Pfam" id="PF03734">
    <property type="entry name" value="YkuD"/>
    <property type="match status" value="1"/>
</dbReference>
<feature type="compositionally biased region" description="Polar residues" evidence="7">
    <location>
        <begin position="481"/>
        <end position="491"/>
    </location>
</feature>
<dbReference type="Gene3D" id="2.40.440.10">
    <property type="entry name" value="L,D-transpeptidase catalytic domain-like"/>
    <property type="match status" value="1"/>
</dbReference>
<dbReference type="GO" id="GO:0008360">
    <property type="term" value="P:regulation of cell shape"/>
    <property type="evidence" value="ECO:0007669"/>
    <property type="project" value="UniProtKB-UniRule"/>
</dbReference>
<dbReference type="InterPro" id="IPR005490">
    <property type="entry name" value="LD_TPept_cat_dom"/>
</dbReference>
<sequence>MENVKPRSRKKKPLGLRGWAAIGSGTVAAAALIAALAYLQIGRQYEKVFFPNTTINGMDASKKSIEEVKKSITSGIDDYVLSIGERGGSTEEIKGRDIGLESVFDGSLEKLLADQKTYEWLKHRKTPQEFDIGTMIQYDQDKYESAVSSLACLKDELVEKPENAHVSDYVSGQGYTIVPAKEGNQLDPEKVKSVISEAIINLKPEISLEEFDAYVKPQIPSDDPQLIAQVQTLNKYANATITYSFGNEKKVLNGDTISKWIGIGEDSKVYLNSSSVTAYVKELASKYDTSTRAKNLKTSYGQNVRITGGSYGWKIDQSAEADELAELIRSGQSLVREPVYKQKAASHGDTDFGNTYVEINLTAQHLFFYKDGKLLVESDFVSGNESKGWSTPAGVFPLTYKQRDATLKGETYRTPVSYWMPFNGNIGLHDATWRSTFGGTIYKTSGSHGCVNLPPAVAKTIFENIAAGVPVLCYHLPGTESQTASNGTSKPGETKPATEPTTAAKPTETPTTAPPTTAAPTTAAPPATKEPETEISTSAPSKEGEIGPGVSTRSEKKKTGPGAHK</sequence>
<dbReference type="CDD" id="cd16913">
    <property type="entry name" value="YkuD_like"/>
    <property type="match status" value="1"/>
</dbReference>
<dbReference type="Gene3D" id="3.10.20.800">
    <property type="match status" value="1"/>
</dbReference>
<feature type="domain" description="L,D-TPase catalytic" evidence="9">
    <location>
        <begin position="355"/>
        <end position="474"/>
    </location>
</feature>
<feature type="active site" description="Proton donor/acceptor" evidence="6">
    <location>
        <position position="429"/>
    </location>
</feature>
<dbReference type="GO" id="GO:0016740">
    <property type="term" value="F:transferase activity"/>
    <property type="evidence" value="ECO:0007669"/>
    <property type="project" value="UniProtKB-KW"/>
</dbReference>
<keyword evidence="2" id="KW-0808">Transferase</keyword>
<dbReference type="InterPro" id="IPR050979">
    <property type="entry name" value="LD-transpeptidase"/>
</dbReference>
<evidence type="ECO:0000256" key="1">
    <source>
        <dbReference type="ARBA" id="ARBA00004752"/>
    </source>
</evidence>
<dbReference type="Pfam" id="PF12229">
    <property type="entry name" value="PG_binding_4"/>
    <property type="match status" value="1"/>
</dbReference>
<dbReference type="GO" id="GO:0071972">
    <property type="term" value="F:peptidoglycan L,D-transpeptidase activity"/>
    <property type="evidence" value="ECO:0007669"/>
    <property type="project" value="TreeGrafter"/>
</dbReference>
<dbReference type="PROSITE" id="PS52029">
    <property type="entry name" value="LD_TPASE"/>
    <property type="match status" value="1"/>
</dbReference>
<gene>
    <name evidence="10" type="ORF">ABFV83_12085</name>
</gene>
<dbReference type="GO" id="GO:0071555">
    <property type="term" value="P:cell wall organization"/>
    <property type="evidence" value="ECO:0007669"/>
    <property type="project" value="UniProtKB-UniRule"/>
</dbReference>
<comment type="pathway">
    <text evidence="1 6">Cell wall biogenesis; peptidoglycan biosynthesis.</text>
</comment>
<feature type="region of interest" description="Disordered" evidence="7">
    <location>
        <begin position="481"/>
        <end position="565"/>
    </location>
</feature>
<dbReference type="GO" id="GO:0005576">
    <property type="term" value="C:extracellular region"/>
    <property type="evidence" value="ECO:0007669"/>
    <property type="project" value="TreeGrafter"/>
</dbReference>
<keyword evidence="5 6" id="KW-0961">Cell wall biogenesis/degradation</keyword>
<evidence type="ECO:0000256" key="3">
    <source>
        <dbReference type="ARBA" id="ARBA00022960"/>
    </source>
</evidence>
<keyword evidence="8" id="KW-1133">Transmembrane helix</keyword>
<name>A0AAU7PJQ5_9FIRM</name>
<accession>A0AAU7PJQ5</accession>
<organism evidence="10">
    <name type="scientific">Lacrimispora sp. BS-2</name>
    <dbReference type="NCBI Taxonomy" id="3151850"/>
    <lineage>
        <taxon>Bacteria</taxon>
        <taxon>Bacillati</taxon>
        <taxon>Bacillota</taxon>
        <taxon>Clostridia</taxon>
        <taxon>Lachnospirales</taxon>
        <taxon>Lachnospiraceae</taxon>
        <taxon>Lacrimispora</taxon>
    </lineage>
</organism>
<evidence type="ECO:0000313" key="10">
    <source>
        <dbReference type="EMBL" id="XBS52580.1"/>
    </source>
</evidence>
<evidence type="ECO:0000256" key="2">
    <source>
        <dbReference type="ARBA" id="ARBA00022679"/>
    </source>
</evidence>
<evidence type="ECO:0000256" key="6">
    <source>
        <dbReference type="PROSITE-ProRule" id="PRU01373"/>
    </source>
</evidence>
<reference evidence="10" key="1">
    <citation type="submission" date="2024-06" db="EMBL/GenBank/DDBJ databases">
        <title>Lacrimispora cavernae sp. nov., a novel anaerobe isolated from bat guano pile inside a cave.</title>
        <authorList>
            <person name="Miller S.L."/>
            <person name="Lu N."/>
            <person name="King J."/>
            <person name="Sankaranarayanan K."/>
            <person name="Lawson P.A."/>
        </authorList>
    </citation>
    <scope>NUCLEOTIDE SEQUENCE</scope>
    <source>
        <strain evidence="10">BS-2</strain>
    </source>
</reference>
<keyword evidence="3 6" id="KW-0133">Cell shape</keyword>
<keyword evidence="8" id="KW-0472">Membrane</keyword>
<dbReference type="PANTHER" id="PTHR30582:SF33">
    <property type="entry name" value="EXPORTED PROTEIN"/>
    <property type="match status" value="1"/>
</dbReference>
<feature type="transmembrane region" description="Helical" evidence="8">
    <location>
        <begin position="20"/>
        <end position="41"/>
    </location>
</feature>
<feature type="active site" description="Nucleophile" evidence="6">
    <location>
        <position position="450"/>
    </location>
</feature>
<dbReference type="InterPro" id="IPR022029">
    <property type="entry name" value="YoaR-like_PG-bd"/>
</dbReference>
<protein>
    <submittedName>
        <fullName evidence="10">L,D-transpeptidase family protein</fullName>
    </submittedName>
</protein>
<dbReference type="GO" id="GO:0018104">
    <property type="term" value="P:peptidoglycan-protein cross-linking"/>
    <property type="evidence" value="ECO:0007669"/>
    <property type="project" value="TreeGrafter"/>
</dbReference>
<dbReference type="EMBL" id="CP157940">
    <property type="protein sequence ID" value="XBS52580.1"/>
    <property type="molecule type" value="Genomic_DNA"/>
</dbReference>
<dbReference type="InterPro" id="IPR038063">
    <property type="entry name" value="Transpep_catalytic_dom"/>
</dbReference>
<dbReference type="RefSeq" id="WP_349944145.1">
    <property type="nucleotide sequence ID" value="NZ_CP157940.1"/>
</dbReference>
<dbReference type="AlphaFoldDB" id="A0AAU7PJQ5"/>
<dbReference type="InterPro" id="IPR038054">
    <property type="entry name" value="LD_TPept-like_central_sf"/>
</dbReference>
<keyword evidence="8" id="KW-0812">Transmembrane</keyword>
<dbReference type="PANTHER" id="PTHR30582">
    <property type="entry name" value="L,D-TRANSPEPTIDASE"/>
    <property type="match status" value="1"/>
</dbReference>
<evidence type="ECO:0000256" key="5">
    <source>
        <dbReference type="ARBA" id="ARBA00023316"/>
    </source>
</evidence>